<reference evidence="3" key="2">
    <citation type="journal article" date="2018" name="Plant J.">
        <title>The Sorghum bicolor reference genome: improved assembly, gene annotations, a transcriptome atlas, and signatures of genome organization.</title>
        <authorList>
            <person name="McCormick R.F."/>
            <person name="Truong S.K."/>
            <person name="Sreedasyam A."/>
            <person name="Jenkins J."/>
            <person name="Shu S."/>
            <person name="Sims D."/>
            <person name="Kennedy M."/>
            <person name="Amirebrahimi M."/>
            <person name="Weers B.D."/>
            <person name="McKinley B."/>
            <person name="Mattison A."/>
            <person name="Morishige D.T."/>
            <person name="Grimwood J."/>
            <person name="Schmutz J."/>
            <person name="Mullet J.E."/>
        </authorList>
    </citation>
    <scope>NUCLEOTIDE SEQUENCE [LARGE SCALE GENOMIC DNA]</scope>
    <source>
        <strain evidence="3">cv. BTx623</strain>
    </source>
</reference>
<name>A0A194YN02_SORBI</name>
<evidence type="ECO:0000313" key="2">
    <source>
        <dbReference type="EMBL" id="KXG29582.1"/>
    </source>
</evidence>
<organism evidence="2 3">
    <name type="scientific">Sorghum bicolor</name>
    <name type="common">Sorghum</name>
    <name type="synonym">Sorghum vulgare</name>
    <dbReference type="NCBI Taxonomy" id="4558"/>
    <lineage>
        <taxon>Eukaryota</taxon>
        <taxon>Viridiplantae</taxon>
        <taxon>Streptophyta</taxon>
        <taxon>Embryophyta</taxon>
        <taxon>Tracheophyta</taxon>
        <taxon>Spermatophyta</taxon>
        <taxon>Magnoliopsida</taxon>
        <taxon>Liliopsida</taxon>
        <taxon>Poales</taxon>
        <taxon>Poaceae</taxon>
        <taxon>PACMAD clade</taxon>
        <taxon>Panicoideae</taxon>
        <taxon>Andropogonodae</taxon>
        <taxon>Andropogoneae</taxon>
        <taxon>Sorghinae</taxon>
        <taxon>Sorghum</taxon>
    </lineage>
</organism>
<dbReference type="AlphaFoldDB" id="A0A194YN02"/>
<keyword evidence="3" id="KW-1185">Reference proteome</keyword>
<accession>A0A194YN02</accession>
<reference evidence="2 3" key="1">
    <citation type="journal article" date="2009" name="Nature">
        <title>The Sorghum bicolor genome and the diversification of grasses.</title>
        <authorList>
            <person name="Paterson A.H."/>
            <person name="Bowers J.E."/>
            <person name="Bruggmann R."/>
            <person name="Dubchak I."/>
            <person name="Grimwood J."/>
            <person name="Gundlach H."/>
            <person name="Haberer G."/>
            <person name="Hellsten U."/>
            <person name="Mitros T."/>
            <person name="Poliakov A."/>
            <person name="Schmutz J."/>
            <person name="Spannagl M."/>
            <person name="Tang H."/>
            <person name="Wang X."/>
            <person name="Wicker T."/>
            <person name="Bharti A.K."/>
            <person name="Chapman J."/>
            <person name="Feltus F.A."/>
            <person name="Gowik U."/>
            <person name="Grigoriev I.V."/>
            <person name="Lyons E."/>
            <person name="Maher C.A."/>
            <person name="Martis M."/>
            <person name="Narechania A."/>
            <person name="Otillar R.P."/>
            <person name="Penning B.W."/>
            <person name="Salamov A.A."/>
            <person name="Wang Y."/>
            <person name="Zhang L."/>
            <person name="Carpita N.C."/>
            <person name="Freeling M."/>
            <person name="Gingle A.R."/>
            <person name="Hash C.T."/>
            <person name="Keller B."/>
            <person name="Klein P."/>
            <person name="Kresovich S."/>
            <person name="McCann M.C."/>
            <person name="Ming R."/>
            <person name="Peterson D.G."/>
            <person name="Mehboob-ur-Rahman"/>
            <person name="Ware D."/>
            <person name="Westhoff P."/>
            <person name="Mayer K.F."/>
            <person name="Messing J."/>
            <person name="Rokhsar D.S."/>
        </authorList>
    </citation>
    <scope>NUCLEOTIDE SEQUENCE [LARGE SCALE GENOMIC DNA]</scope>
    <source>
        <strain evidence="3">cv. BTx623</strain>
    </source>
</reference>
<dbReference type="InParanoid" id="A0A194YN02"/>
<gene>
    <name evidence="2" type="ORF">SORBI_3004G058800</name>
</gene>
<sequence length="115" mass="12425">MAASPSLKRGGGGQLEQCNPGEDAAEACPRVMEEVSDVADLAAMSGRSSNEGWPKASKVNSVFTSPRSSEVHGVAAMHKVHAHGRKCQIQRIHDMEAPQPQRDPSPMLLIQQLRR</sequence>
<protein>
    <submittedName>
        <fullName evidence="2">Uncharacterized protein</fullName>
    </submittedName>
</protein>
<evidence type="ECO:0000313" key="3">
    <source>
        <dbReference type="Proteomes" id="UP000000768"/>
    </source>
</evidence>
<dbReference type="Proteomes" id="UP000000768">
    <property type="component" value="Chromosome 4"/>
</dbReference>
<feature type="region of interest" description="Disordered" evidence="1">
    <location>
        <begin position="96"/>
        <end position="115"/>
    </location>
</feature>
<proteinExistence type="predicted"/>
<feature type="region of interest" description="Disordered" evidence="1">
    <location>
        <begin position="1"/>
        <end position="26"/>
    </location>
</feature>
<dbReference type="Gramene" id="KXG29582">
    <property type="protein sequence ID" value="KXG29582"/>
    <property type="gene ID" value="SORBI_3004G058800"/>
</dbReference>
<evidence type="ECO:0000256" key="1">
    <source>
        <dbReference type="SAM" id="MobiDB-lite"/>
    </source>
</evidence>
<dbReference type="EMBL" id="CM000763">
    <property type="protein sequence ID" value="KXG29582.1"/>
    <property type="molecule type" value="Genomic_DNA"/>
</dbReference>